<organism evidence="2 3">
    <name type="scientific">Clupea harengus</name>
    <name type="common">Atlantic herring</name>
    <dbReference type="NCBI Taxonomy" id="7950"/>
    <lineage>
        <taxon>Eukaryota</taxon>
        <taxon>Metazoa</taxon>
        <taxon>Chordata</taxon>
        <taxon>Craniata</taxon>
        <taxon>Vertebrata</taxon>
        <taxon>Euteleostomi</taxon>
        <taxon>Actinopterygii</taxon>
        <taxon>Neopterygii</taxon>
        <taxon>Teleostei</taxon>
        <taxon>Clupei</taxon>
        <taxon>Clupeiformes</taxon>
        <taxon>Clupeoidei</taxon>
        <taxon>Clupeidae</taxon>
        <taxon>Clupea</taxon>
    </lineage>
</organism>
<evidence type="ECO:0000313" key="3">
    <source>
        <dbReference type="RefSeq" id="XP_031435208.2"/>
    </source>
</evidence>
<dbReference type="InterPro" id="IPR027867">
    <property type="entry name" value="SPATA48"/>
</dbReference>
<evidence type="ECO:0000313" key="2">
    <source>
        <dbReference type="Proteomes" id="UP000515152"/>
    </source>
</evidence>
<name>A0A6P8G6T8_CLUHA</name>
<sequence length="412" mass="45893">MSASMEPHRIAVIMRPNQSQIGLDRWLHKQINLPPERGPEGRYEFESLKEKAFHDFTKFNPLAQPPAANAALAPSRDEVLLIDPCSGQLSAGAEVDLGNKRRRKFIDRAHTPSDLWVPTGSRDRPQTPPHRPASVQCDSAEHRSWNSRTLSDAAVRAGLGGWTSAERVKPAAPNIPCSLKSFSFFLGKDESNSKMYSIISPQSGDEAARHRIYTSMAQRGYEDVAWDTKLPPRLKPPATTLEKTADPVDQRWTLRRYHTRPELWQAVGPHWNRYQLRSRNEVRKPITFTSPCPKSGQIPLYCGSVGSENMDNIDIVGEDFTPLTMLRKIIPPYTPTAYRPTSRGYTGKGHYDTACPSSCCLPAVPCTAPALGSSRWSPPAFGHTGPLSRMVTTTPPQNPFLQPRLPVFPIPT</sequence>
<dbReference type="CTD" id="100335160"/>
<keyword evidence="2" id="KW-1185">Reference proteome</keyword>
<feature type="region of interest" description="Disordered" evidence="1">
    <location>
        <begin position="109"/>
        <end position="143"/>
    </location>
</feature>
<evidence type="ECO:0000256" key="1">
    <source>
        <dbReference type="SAM" id="MobiDB-lite"/>
    </source>
</evidence>
<dbReference type="GeneID" id="105910255"/>
<gene>
    <name evidence="3" type="primary">spata48</name>
</gene>
<proteinExistence type="predicted"/>
<dbReference type="PANTHER" id="PTHR34759">
    <property type="entry name" value="SPERMATOGENESIS-ASSOCIATED PROTEIN 48"/>
    <property type="match status" value="1"/>
</dbReference>
<dbReference type="KEGG" id="char:105910255"/>
<dbReference type="AlphaFoldDB" id="A0A6P8G6T8"/>
<protein>
    <submittedName>
        <fullName evidence="3">Spermatogenesis-associated protein 48</fullName>
    </submittedName>
</protein>
<dbReference type="PANTHER" id="PTHR34759:SF1">
    <property type="entry name" value="SPERMATOGENESIS-ASSOCIATED PROTEIN 48"/>
    <property type="match status" value="1"/>
</dbReference>
<dbReference type="RefSeq" id="XP_031435208.2">
    <property type="nucleotide sequence ID" value="XM_031579348.2"/>
</dbReference>
<dbReference type="OrthoDB" id="5983862at2759"/>
<reference evidence="3" key="1">
    <citation type="submission" date="2025-08" db="UniProtKB">
        <authorList>
            <consortium name="RefSeq"/>
        </authorList>
    </citation>
    <scope>IDENTIFICATION</scope>
</reference>
<dbReference type="Pfam" id="PF15073">
    <property type="entry name" value="SPATA48"/>
    <property type="match status" value="1"/>
</dbReference>
<dbReference type="Proteomes" id="UP000515152">
    <property type="component" value="Chromosome 13"/>
</dbReference>
<accession>A0A6P8G6T8</accession>